<protein>
    <submittedName>
        <fullName evidence="2">ATP synthase protein I</fullName>
    </submittedName>
</protein>
<dbReference type="OrthoDB" id="5193707at2"/>
<feature type="transmembrane region" description="Helical" evidence="1">
    <location>
        <begin position="129"/>
        <end position="148"/>
    </location>
</feature>
<accession>A0A1H0SNS4</accession>
<evidence type="ECO:0000313" key="2">
    <source>
        <dbReference type="EMBL" id="SDP43482.1"/>
    </source>
</evidence>
<dbReference type="RefSeq" id="WP_090480054.1">
    <property type="nucleotide sequence ID" value="NZ_LT629710.1"/>
</dbReference>
<feature type="transmembrane region" description="Helical" evidence="1">
    <location>
        <begin position="94"/>
        <end position="117"/>
    </location>
</feature>
<evidence type="ECO:0000313" key="3">
    <source>
        <dbReference type="Proteomes" id="UP000198741"/>
    </source>
</evidence>
<reference evidence="2 3" key="1">
    <citation type="submission" date="2016-10" db="EMBL/GenBank/DDBJ databases">
        <authorList>
            <person name="de Groot N.N."/>
        </authorList>
    </citation>
    <scope>NUCLEOTIDE SEQUENCE [LARGE SCALE GENOMIC DNA]</scope>
    <source>
        <strain evidence="3">P4-7,KCTC 19426,CECT 7604</strain>
    </source>
</reference>
<proteinExistence type="predicted"/>
<dbReference type="EMBL" id="LT629710">
    <property type="protein sequence ID" value="SDP43482.1"/>
    <property type="molecule type" value="Genomic_DNA"/>
</dbReference>
<feature type="transmembrane region" description="Helical" evidence="1">
    <location>
        <begin position="63"/>
        <end position="87"/>
    </location>
</feature>
<sequence length="158" mass="16642">MSKSKQAGPDLAANIRAAQRAATRSRTGGVWSLGHLRICWIALLVAGTLIIVAGAAVGGGRAAAGAALGTLIVGAFFSFSAVVIARVGQRNPKLVMWAALSAYVAKIVALGIVLTFIPRDGVFDTRWMAAGVGLGLFVWLGAHMRYVWTTKIYYVDPQ</sequence>
<dbReference type="Proteomes" id="UP000198741">
    <property type="component" value="Chromosome I"/>
</dbReference>
<gene>
    <name evidence="2" type="ORF">SAMN04515671_4217</name>
</gene>
<keyword evidence="3" id="KW-1185">Reference proteome</keyword>
<keyword evidence="1" id="KW-0812">Transmembrane</keyword>
<keyword evidence="1" id="KW-1133">Transmembrane helix</keyword>
<name>A0A1H0SNS4_9ACTN</name>
<keyword evidence="1" id="KW-0472">Membrane</keyword>
<dbReference type="AlphaFoldDB" id="A0A1H0SNS4"/>
<evidence type="ECO:0000256" key="1">
    <source>
        <dbReference type="SAM" id="Phobius"/>
    </source>
</evidence>
<feature type="transmembrane region" description="Helical" evidence="1">
    <location>
        <begin position="38"/>
        <end position="57"/>
    </location>
</feature>
<organism evidence="2 3">
    <name type="scientific">Nakamurella panacisegetis</name>
    <dbReference type="NCBI Taxonomy" id="1090615"/>
    <lineage>
        <taxon>Bacteria</taxon>
        <taxon>Bacillati</taxon>
        <taxon>Actinomycetota</taxon>
        <taxon>Actinomycetes</taxon>
        <taxon>Nakamurellales</taxon>
        <taxon>Nakamurellaceae</taxon>
        <taxon>Nakamurella</taxon>
    </lineage>
</organism>
<dbReference type="STRING" id="1090615.SAMN04515671_4217"/>